<keyword evidence="1" id="KW-1133">Transmembrane helix</keyword>
<name>A0A1Y1V4K4_9FUNG</name>
<keyword evidence="3" id="KW-1185">Reference proteome</keyword>
<feature type="transmembrane region" description="Helical" evidence="1">
    <location>
        <begin position="374"/>
        <end position="391"/>
    </location>
</feature>
<proteinExistence type="predicted"/>
<evidence type="ECO:0000256" key="1">
    <source>
        <dbReference type="SAM" id="Phobius"/>
    </source>
</evidence>
<reference evidence="2 3" key="2">
    <citation type="submission" date="2016-08" db="EMBL/GenBank/DDBJ databases">
        <title>Pervasive Adenine N6-methylation of Active Genes in Fungi.</title>
        <authorList>
            <consortium name="DOE Joint Genome Institute"/>
            <person name="Mondo S.J."/>
            <person name="Dannebaum R.O."/>
            <person name="Kuo R.C."/>
            <person name="Labutti K."/>
            <person name="Haridas S."/>
            <person name="Kuo A."/>
            <person name="Salamov A."/>
            <person name="Ahrendt S.R."/>
            <person name="Lipzen A."/>
            <person name="Sullivan W."/>
            <person name="Andreopoulos W.B."/>
            <person name="Clum A."/>
            <person name="Lindquist E."/>
            <person name="Daum C."/>
            <person name="Ramamoorthy G.K."/>
            <person name="Gryganskyi A."/>
            <person name="Culley D."/>
            <person name="Magnuson J.K."/>
            <person name="James T.Y."/>
            <person name="O'Malley M.A."/>
            <person name="Stajich J.E."/>
            <person name="Spatafora J.W."/>
            <person name="Visel A."/>
            <person name="Grigoriev I.V."/>
        </authorList>
    </citation>
    <scope>NUCLEOTIDE SEQUENCE [LARGE SCALE GENOMIC DNA]</scope>
    <source>
        <strain evidence="3">finn</strain>
    </source>
</reference>
<dbReference type="Proteomes" id="UP000193719">
    <property type="component" value="Unassembled WGS sequence"/>
</dbReference>
<dbReference type="OrthoDB" id="10510252at2759"/>
<evidence type="ECO:0000313" key="3">
    <source>
        <dbReference type="Proteomes" id="UP000193719"/>
    </source>
</evidence>
<feature type="transmembrane region" description="Helical" evidence="1">
    <location>
        <begin position="491"/>
        <end position="512"/>
    </location>
</feature>
<feature type="transmembrane region" description="Helical" evidence="1">
    <location>
        <begin position="454"/>
        <end position="479"/>
    </location>
</feature>
<feature type="transmembrane region" description="Helical" evidence="1">
    <location>
        <begin position="524"/>
        <end position="551"/>
    </location>
</feature>
<accession>A0A1Y1V4K4</accession>
<gene>
    <name evidence="2" type="ORF">BCR36DRAFT_356147</name>
</gene>
<keyword evidence="1" id="KW-0812">Transmembrane</keyword>
<keyword evidence="1" id="KW-0472">Membrane</keyword>
<dbReference type="InterPro" id="IPR006059">
    <property type="entry name" value="SBP"/>
</dbReference>
<feature type="transmembrane region" description="Helical" evidence="1">
    <location>
        <begin position="308"/>
        <end position="328"/>
    </location>
</feature>
<feature type="transmembrane region" description="Helical" evidence="1">
    <location>
        <begin position="340"/>
        <end position="362"/>
    </location>
</feature>
<dbReference type="EMBL" id="MCFH01000032">
    <property type="protein sequence ID" value="ORX47118.1"/>
    <property type="molecule type" value="Genomic_DNA"/>
</dbReference>
<reference evidence="2 3" key="1">
    <citation type="submission" date="2016-08" db="EMBL/GenBank/DDBJ databases">
        <title>Genomes of anaerobic fungi encode conserved fungal cellulosomes for biomass hydrolysis.</title>
        <authorList>
            <consortium name="DOE Joint Genome Institute"/>
            <person name="Haitjema C.H."/>
            <person name="Gilmore S.P."/>
            <person name="Henske J.K."/>
            <person name="Solomon K.V."/>
            <person name="De Groot R."/>
            <person name="Kuo A."/>
            <person name="Mondo S.J."/>
            <person name="Salamov A.A."/>
            <person name="Labutti K."/>
            <person name="Zhao Z."/>
            <person name="Chiniquy J."/>
            <person name="Barry K."/>
            <person name="Brewer H.M."/>
            <person name="Purvine S.O."/>
            <person name="Wright A.T."/>
            <person name="Boxma B."/>
            <person name="Van Alen T."/>
            <person name="Hackstein J.H."/>
            <person name="Baker S.E."/>
            <person name="Grigoriev I.V."/>
            <person name="O'Malley M.A."/>
        </authorList>
    </citation>
    <scope>NUCLEOTIDE SEQUENCE [LARGE SCALE GENOMIC DNA]</scope>
    <source>
        <strain evidence="3">finn</strain>
    </source>
</reference>
<protein>
    <submittedName>
        <fullName evidence="2">Periplasmic binding protein-like II</fullName>
    </submittedName>
</protein>
<dbReference type="AlphaFoldDB" id="A0A1Y1V4K4"/>
<dbReference type="SUPFAM" id="SSF53850">
    <property type="entry name" value="Periplasmic binding protein-like II"/>
    <property type="match status" value="1"/>
</dbReference>
<sequence length="618" mass="72280">MYSKGFSKYTCQYDNKWIAFPIYISYNVLYSNEDLLNKYNKQVPLTWNELIKTASYILEEEKKQNNTDLVGYNGYFSDTEDGMASLYEFIYSYRDSMYNSYPNIDSKEASRALSMIKRLKNEISSAKLFLSDETETEKLLKNGKAIFLKYWNLDEEKNHYSYIKSLLPGNIDGVSGSSIGGNNAGINTFISKEKKRATVKVLKYITSKTIQKQLVRNNVIYTGINEIYLEENIYIYLKSRFSIDVQFISRPIFESKNYERFSRNYRKYLHSYIYGNSTLEEIIQNIEDLTKIYTITLDSENTTIGRTLSIIISILAILMTLSLSFPSIHRIKPYLSIFSNNSWTVFVLGSIILLMSSFAVFGQVTEEKCRIKSILIYIGFYFNFSPIMNKYMLMFPKNNKLFMWICNHRNLFYIGGLLLGIGIEMLGFFFSSHVTIVEYENEKRYKKCTTSSNSLFYIINNISWILIFILIISTVSIVIMDYVMIPLKPYCVNFIFISVGITIINLFIYLSLNETKSYISYVKLQVIFHILFSLSLYLFFYIFRLIYLLLLKKFGLLDKNKYDLKSQNDILNNDTSSYEENTKQKINIEQRLQTKKNTHNNSISIINTFATESISFNE</sequence>
<dbReference type="Gene3D" id="3.40.190.10">
    <property type="entry name" value="Periplasmic binding protein-like II"/>
    <property type="match status" value="2"/>
</dbReference>
<dbReference type="Pfam" id="PF13416">
    <property type="entry name" value="SBP_bac_8"/>
    <property type="match status" value="1"/>
</dbReference>
<organism evidence="2 3">
    <name type="scientific">Piromyces finnis</name>
    <dbReference type="NCBI Taxonomy" id="1754191"/>
    <lineage>
        <taxon>Eukaryota</taxon>
        <taxon>Fungi</taxon>
        <taxon>Fungi incertae sedis</taxon>
        <taxon>Chytridiomycota</taxon>
        <taxon>Chytridiomycota incertae sedis</taxon>
        <taxon>Neocallimastigomycetes</taxon>
        <taxon>Neocallimastigales</taxon>
        <taxon>Neocallimastigaceae</taxon>
        <taxon>Piromyces</taxon>
    </lineage>
</organism>
<comment type="caution">
    <text evidence="2">The sequence shown here is derived from an EMBL/GenBank/DDBJ whole genome shotgun (WGS) entry which is preliminary data.</text>
</comment>
<evidence type="ECO:0000313" key="2">
    <source>
        <dbReference type="EMBL" id="ORX47118.1"/>
    </source>
</evidence>
<feature type="transmembrane region" description="Helical" evidence="1">
    <location>
        <begin position="411"/>
        <end position="434"/>
    </location>
</feature>